<evidence type="ECO:0000313" key="4">
    <source>
        <dbReference type="Proteomes" id="UP000507470"/>
    </source>
</evidence>
<dbReference type="EMBL" id="CACVKT020002087">
    <property type="protein sequence ID" value="CAC5374864.1"/>
    <property type="molecule type" value="Genomic_DNA"/>
</dbReference>
<protein>
    <recommendedName>
        <fullName evidence="5">WSC domain-containing protein</fullName>
    </recommendedName>
</protein>
<dbReference type="OrthoDB" id="6124577at2759"/>
<sequence>MKFQSISVGGSETTMKTWKQAVLDCYGNNSFLESNITVLKTYMLNHTKVNDSIWVGSFGALLPWIEIRGCYNIPLTCNTLGMDEKNAASLQLCQLKCMKRRYFAFNQKNERCVCFDEHDVVEKETDNASFCQEFIHRGDSNTHAVVYKVFDRPITLASNNHDCLVYQCTNNCAMPVFSTKECYLYSRSYCRDGRRPDGNLYQHFFQYRGNCEENHFTYPLLYSENPVKLCNVSESLTPGIDVWVGVYRQKLYIDNLDKTVLQDFDKIEQYISLCDHLPTNNVFVKAENCSRKHHYKCTSDTPNDIQKEPYTSSTSTPVCQSGDPDTGNTDNQSSGIIAGTVTSMLVIVVIVVIVVFTYRRFNSKIPNINDNRSEQDPPKNNMYTQEENSEGNHRAIEITLGPNSFAKPLAANKTQVQKATVEHNEYSRIVSTVSDASNLTKKTSHCIANPGYNDLLLKAETKSNPNPNQQLSNSLTESMKSADYCVAKPITESSELSPYIEHADYDHLNSVKHQEKDSVNVYDHVPNIIDSDDTYDHSASNICKSSAYNYDHFDVQN</sequence>
<evidence type="ECO:0000256" key="1">
    <source>
        <dbReference type="SAM" id="MobiDB-lite"/>
    </source>
</evidence>
<keyword evidence="2" id="KW-0812">Transmembrane</keyword>
<evidence type="ECO:0008006" key="5">
    <source>
        <dbReference type="Google" id="ProtNLM"/>
    </source>
</evidence>
<dbReference type="Proteomes" id="UP000507470">
    <property type="component" value="Unassembled WGS sequence"/>
</dbReference>
<organism evidence="3 4">
    <name type="scientific">Mytilus coruscus</name>
    <name type="common">Sea mussel</name>
    <dbReference type="NCBI Taxonomy" id="42192"/>
    <lineage>
        <taxon>Eukaryota</taxon>
        <taxon>Metazoa</taxon>
        <taxon>Spiralia</taxon>
        <taxon>Lophotrochozoa</taxon>
        <taxon>Mollusca</taxon>
        <taxon>Bivalvia</taxon>
        <taxon>Autobranchia</taxon>
        <taxon>Pteriomorphia</taxon>
        <taxon>Mytilida</taxon>
        <taxon>Mytiloidea</taxon>
        <taxon>Mytilidae</taxon>
        <taxon>Mytilinae</taxon>
        <taxon>Mytilus</taxon>
    </lineage>
</organism>
<dbReference type="AlphaFoldDB" id="A0A6J8AWF6"/>
<gene>
    <name evidence="3" type="ORF">MCOR_12093</name>
</gene>
<proteinExistence type="predicted"/>
<evidence type="ECO:0000313" key="3">
    <source>
        <dbReference type="EMBL" id="CAC5374864.1"/>
    </source>
</evidence>
<accession>A0A6J8AWF6</accession>
<name>A0A6J8AWF6_MYTCO</name>
<keyword evidence="2" id="KW-1133">Transmembrane helix</keyword>
<feature type="compositionally biased region" description="Polar residues" evidence="1">
    <location>
        <begin position="298"/>
        <end position="319"/>
    </location>
</feature>
<evidence type="ECO:0000256" key="2">
    <source>
        <dbReference type="SAM" id="Phobius"/>
    </source>
</evidence>
<reference evidence="3 4" key="1">
    <citation type="submission" date="2020-06" db="EMBL/GenBank/DDBJ databases">
        <authorList>
            <person name="Li R."/>
            <person name="Bekaert M."/>
        </authorList>
    </citation>
    <scope>NUCLEOTIDE SEQUENCE [LARGE SCALE GENOMIC DNA]</scope>
    <source>
        <strain evidence="4">wild</strain>
    </source>
</reference>
<feature type="region of interest" description="Disordered" evidence="1">
    <location>
        <begin position="297"/>
        <end position="331"/>
    </location>
</feature>
<keyword evidence="2" id="KW-0472">Membrane</keyword>
<feature type="transmembrane region" description="Helical" evidence="2">
    <location>
        <begin position="336"/>
        <end position="358"/>
    </location>
</feature>
<keyword evidence="4" id="KW-1185">Reference proteome</keyword>
<feature type="region of interest" description="Disordered" evidence="1">
    <location>
        <begin position="365"/>
        <end position="391"/>
    </location>
</feature>